<evidence type="ECO:0000313" key="2">
    <source>
        <dbReference type="EMBL" id="MDR6805271.1"/>
    </source>
</evidence>
<evidence type="ECO:0000256" key="1">
    <source>
        <dbReference type="SAM" id="Phobius"/>
    </source>
</evidence>
<protein>
    <recommendedName>
        <fullName evidence="4">Integral membrane protein</fullName>
    </recommendedName>
</protein>
<sequence>MRKSFIQTKPHLVLLLACPIMAVIAWMRRNYSVDVQLYDTFYILRIDLIAEFLITIILITSLLYWLTRNRTGFPQLTAAHVLATIGIALYITSTMGYPPNNAVDTWSTFSPQQYKEWEDMRVRFVGAVVTFGAFQLLLVVNLIVKWLKTA</sequence>
<feature type="transmembrane region" description="Helical" evidence="1">
    <location>
        <begin position="78"/>
        <end position="97"/>
    </location>
</feature>
<feature type="transmembrane region" description="Helical" evidence="1">
    <location>
        <begin position="48"/>
        <end position="66"/>
    </location>
</feature>
<gene>
    <name evidence="2" type="ORF">J2W84_002317</name>
</gene>
<dbReference type="EMBL" id="JAVDTI010000002">
    <property type="protein sequence ID" value="MDR6805271.1"/>
    <property type="molecule type" value="Genomic_DNA"/>
</dbReference>
<reference evidence="2 3" key="1">
    <citation type="submission" date="2023-07" db="EMBL/GenBank/DDBJ databases">
        <title>Sorghum-associated microbial communities from plants grown in Nebraska, USA.</title>
        <authorList>
            <person name="Schachtman D."/>
        </authorList>
    </citation>
    <scope>NUCLEOTIDE SEQUENCE [LARGE SCALE GENOMIC DNA]</scope>
    <source>
        <strain evidence="2 3">BE57</strain>
    </source>
</reference>
<name>A0ABU1QVT2_9BACT</name>
<feature type="transmembrane region" description="Helical" evidence="1">
    <location>
        <begin position="12"/>
        <end position="28"/>
    </location>
</feature>
<evidence type="ECO:0000313" key="3">
    <source>
        <dbReference type="Proteomes" id="UP001264980"/>
    </source>
</evidence>
<evidence type="ECO:0008006" key="4">
    <source>
        <dbReference type="Google" id="ProtNLM"/>
    </source>
</evidence>
<keyword evidence="1" id="KW-0472">Membrane</keyword>
<feature type="transmembrane region" description="Helical" evidence="1">
    <location>
        <begin position="124"/>
        <end position="144"/>
    </location>
</feature>
<keyword evidence="1" id="KW-0812">Transmembrane</keyword>
<dbReference type="Proteomes" id="UP001264980">
    <property type="component" value="Unassembled WGS sequence"/>
</dbReference>
<dbReference type="RefSeq" id="WP_309982908.1">
    <property type="nucleotide sequence ID" value="NZ_JAVDTI010000002.1"/>
</dbReference>
<keyword evidence="1" id="KW-1133">Transmembrane helix</keyword>
<keyword evidence="3" id="KW-1185">Reference proteome</keyword>
<accession>A0ABU1QVT2</accession>
<proteinExistence type="predicted"/>
<comment type="caution">
    <text evidence="2">The sequence shown here is derived from an EMBL/GenBank/DDBJ whole genome shotgun (WGS) entry which is preliminary data.</text>
</comment>
<organism evidence="2 3">
    <name type="scientific">Dyadobacter fermentans</name>
    <dbReference type="NCBI Taxonomy" id="94254"/>
    <lineage>
        <taxon>Bacteria</taxon>
        <taxon>Pseudomonadati</taxon>
        <taxon>Bacteroidota</taxon>
        <taxon>Cytophagia</taxon>
        <taxon>Cytophagales</taxon>
        <taxon>Spirosomataceae</taxon>
        <taxon>Dyadobacter</taxon>
    </lineage>
</organism>